<evidence type="ECO:0000313" key="1">
    <source>
        <dbReference type="EMBL" id="CEK57323.1"/>
    </source>
</evidence>
<dbReference type="AlphaFoldDB" id="A0A0B6YM64"/>
<sequence length="93" mass="9948">SEGHPTIQRTPSRVSVDSSASNFGVFEQQDAGVIHTVTVEVHKTPRVVPPTPRPVTFSVVPGHGSLNSTQESIVFSTSNSSFSQDESSPTLDR</sequence>
<name>A0A0B6YM64_9EUPU</name>
<feature type="non-terminal residue" evidence="1">
    <location>
        <position position="1"/>
    </location>
</feature>
<proteinExistence type="predicted"/>
<accession>A0A0B6YM64</accession>
<gene>
    <name evidence="1" type="primary">ORF29872</name>
</gene>
<protein>
    <submittedName>
        <fullName evidence="1">Uncharacterized protein</fullName>
    </submittedName>
</protein>
<organism evidence="1">
    <name type="scientific">Arion vulgaris</name>
    <dbReference type="NCBI Taxonomy" id="1028688"/>
    <lineage>
        <taxon>Eukaryota</taxon>
        <taxon>Metazoa</taxon>
        <taxon>Spiralia</taxon>
        <taxon>Lophotrochozoa</taxon>
        <taxon>Mollusca</taxon>
        <taxon>Gastropoda</taxon>
        <taxon>Heterobranchia</taxon>
        <taxon>Euthyneura</taxon>
        <taxon>Panpulmonata</taxon>
        <taxon>Eupulmonata</taxon>
        <taxon>Stylommatophora</taxon>
        <taxon>Helicina</taxon>
        <taxon>Arionoidea</taxon>
        <taxon>Arionidae</taxon>
        <taxon>Arion</taxon>
    </lineage>
</organism>
<reference evidence="1" key="1">
    <citation type="submission" date="2014-12" db="EMBL/GenBank/DDBJ databases">
        <title>Insight into the proteome of Arion vulgaris.</title>
        <authorList>
            <person name="Aradska J."/>
            <person name="Bulat T."/>
            <person name="Smidak R."/>
            <person name="Sarate P."/>
            <person name="Gangsoo J."/>
            <person name="Sialana F."/>
            <person name="Bilban M."/>
            <person name="Lubec G."/>
        </authorList>
    </citation>
    <scope>NUCLEOTIDE SEQUENCE</scope>
    <source>
        <tissue evidence="1">Skin</tissue>
    </source>
</reference>
<feature type="non-terminal residue" evidence="1">
    <location>
        <position position="93"/>
    </location>
</feature>
<dbReference type="EMBL" id="HACG01010458">
    <property type="protein sequence ID" value="CEK57323.1"/>
    <property type="molecule type" value="Transcribed_RNA"/>
</dbReference>